<feature type="domain" description="Glycosyltransferase subfamily 4-like N-terminal" evidence="2">
    <location>
        <begin position="13"/>
        <end position="148"/>
    </location>
</feature>
<dbReference type="EC" id="2.4.1.292" evidence="3"/>
<feature type="domain" description="Glycosyl transferase family 1" evidence="1">
    <location>
        <begin position="173"/>
        <end position="328"/>
    </location>
</feature>
<protein>
    <submittedName>
        <fullName evidence="3">GalNAc-alpha-(1,4)-GalNAc-alpha-(1, 3)-diNAcBac-PP-undecaprenol alpha-1,4-N-acetyl-D-galactosaminyltransferase</fullName>
        <ecNumber evidence="3">2.4.1.292</ecNumber>
    </submittedName>
</protein>
<dbReference type="Proteomes" id="UP000066049">
    <property type="component" value="Chromosome"/>
</dbReference>
<dbReference type="PATRIC" id="fig|199.248.peg.1515"/>
<dbReference type="KEGG" id="ccoc:CCON33237_1468"/>
<evidence type="ECO:0000313" key="3">
    <source>
        <dbReference type="EMBL" id="ALF48120.1"/>
    </source>
</evidence>
<gene>
    <name evidence="3" type="primary">pglH2</name>
    <name evidence="3" type="ORF">CCON33237_1468</name>
</gene>
<dbReference type="RefSeq" id="WP_054197052.1">
    <property type="nucleotide sequence ID" value="NZ_CABMKQ010000016.1"/>
</dbReference>
<evidence type="ECO:0000259" key="2">
    <source>
        <dbReference type="Pfam" id="PF13439"/>
    </source>
</evidence>
<dbReference type="InterPro" id="IPR028098">
    <property type="entry name" value="Glyco_trans_4-like_N"/>
</dbReference>
<keyword evidence="3" id="KW-0808">Transferase</keyword>
<dbReference type="Pfam" id="PF13439">
    <property type="entry name" value="Glyco_transf_4"/>
    <property type="match status" value="1"/>
</dbReference>
<dbReference type="EMBL" id="CP012541">
    <property type="protein sequence ID" value="ALF48120.1"/>
    <property type="molecule type" value="Genomic_DNA"/>
</dbReference>
<dbReference type="Pfam" id="PF00534">
    <property type="entry name" value="Glycos_transf_1"/>
    <property type="match status" value="1"/>
</dbReference>
<sequence>MRILFVTSTLRSGGAERVCAVIASRFSVDHDVSLVKFDKDEPFYELASGVKLINLGVGADELGFFGNLKKRVLKVLALRALIREGKFDAVISFLDAVNTLVLFSSAGLKTPIIISEHTNYLAPKRAIFKVLRRLSYPFANALSVLSDEDLGYYSKFCKNVMKIYNPLFEEVPSESFDKENLVIFVGRLNKIKNCEMFVRVAASLKQSGYKFAVAGDGGERGNLENLAKSLGADVEFLGNVSDIASLYKRAKVLLSCSNYEGLGNTLIEAINYDCVRVATRTSGAKELIKDSFDGLLCEINDADQMSEKLANLIQNEAKMGEFVKNARTRLDEFSVEQIYKKWLELLKLGGVK</sequence>
<evidence type="ECO:0000259" key="1">
    <source>
        <dbReference type="Pfam" id="PF00534"/>
    </source>
</evidence>
<keyword evidence="3" id="KW-0328">Glycosyltransferase</keyword>
<dbReference type="GO" id="GO:0016757">
    <property type="term" value="F:glycosyltransferase activity"/>
    <property type="evidence" value="ECO:0007669"/>
    <property type="project" value="UniProtKB-KW"/>
</dbReference>
<accession>A0A0M4SU95</accession>
<dbReference type="SUPFAM" id="SSF53756">
    <property type="entry name" value="UDP-Glycosyltransferase/glycogen phosphorylase"/>
    <property type="match status" value="1"/>
</dbReference>
<proteinExistence type="predicted"/>
<organism evidence="3 4">
    <name type="scientific">Campylobacter concisus</name>
    <dbReference type="NCBI Taxonomy" id="199"/>
    <lineage>
        <taxon>Bacteria</taxon>
        <taxon>Pseudomonadati</taxon>
        <taxon>Campylobacterota</taxon>
        <taxon>Epsilonproteobacteria</taxon>
        <taxon>Campylobacterales</taxon>
        <taxon>Campylobacteraceae</taxon>
        <taxon>Campylobacter</taxon>
    </lineage>
</organism>
<dbReference type="Gene3D" id="3.40.50.2000">
    <property type="entry name" value="Glycogen Phosphorylase B"/>
    <property type="match status" value="2"/>
</dbReference>
<evidence type="ECO:0000313" key="4">
    <source>
        <dbReference type="Proteomes" id="UP000066049"/>
    </source>
</evidence>
<name>A0A0M4SU95_9BACT</name>
<dbReference type="AlphaFoldDB" id="A0A0M4SU95"/>
<reference evidence="4" key="1">
    <citation type="submission" date="2015-08" db="EMBL/GenBank/DDBJ databases">
        <title>Comparative genomics of the Campylobacter concisus group.</title>
        <authorList>
            <person name="Miller W.G."/>
            <person name="Yee E."/>
            <person name="Chapman M.H."/>
            <person name="Huynh S."/>
            <person name="Bono J.L."/>
            <person name="On S.L.W."/>
            <person name="St Leger J."/>
            <person name="Foster G."/>
            <person name="Parker C.T."/>
        </authorList>
    </citation>
    <scope>NUCLEOTIDE SEQUENCE [LARGE SCALE GENOMIC DNA]</scope>
    <source>
        <strain evidence="4">ATCC 33237</strain>
    </source>
</reference>
<dbReference type="PANTHER" id="PTHR12526">
    <property type="entry name" value="GLYCOSYLTRANSFERASE"/>
    <property type="match status" value="1"/>
</dbReference>
<dbReference type="GeneID" id="28663147"/>
<dbReference type="InterPro" id="IPR001296">
    <property type="entry name" value="Glyco_trans_1"/>
</dbReference>